<evidence type="ECO:0000313" key="1">
    <source>
        <dbReference type="EMBL" id="NCN65163.1"/>
    </source>
</evidence>
<reference evidence="1" key="1">
    <citation type="submission" date="2019-11" db="EMBL/GenBank/DDBJ databases">
        <title>Lipid analysis of CO2-rich subsurface aquifers suggests an autotrophy-based deep biosphere with lysolipids enriched in CPR bacteria.</title>
        <authorList>
            <person name="Probst A.J."/>
            <person name="Elling F.J."/>
            <person name="Castelle C.J."/>
            <person name="Zhu Q."/>
            <person name="Elvert M."/>
            <person name="Birarda G."/>
            <person name="Holman H.-Y."/>
            <person name="Lane K.R."/>
            <person name="Ladd B."/>
            <person name="Ryan M.C."/>
            <person name="Woyke T."/>
            <person name="Hinrichs K.-U."/>
            <person name="Banfield J.F."/>
        </authorList>
    </citation>
    <scope>NUCLEOTIDE SEQUENCE</scope>
    <source>
        <strain evidence="1">CG_2015-01_33_1645</strain>
        <strain evidence="2">CG_2015-04_33_537</strain>
    </source>
</reference>
<evidence type="ECO:0000313" key="3">
    <source>
        <dbReference type="Proteomes" id="UP000768163"/>
    </source>
</evidence>
<accession>A0A8J8CFS8</accession>
<proteinExistence type="predicted"/>
<protein>
    <submittedName>
        <fullName evidence="1">Uncharacterized protein</fullName>
    </submittedName>
</protein>
<sequence length="576" mass="65382">MAADNRDNVYFGKFLREIENTKITKENVKKIFLELKSSVNELSDEELFNKILLFLEKRTDEEDSLSMKNKSTKLISIKIQIYKKNPNTEKSKLLYGYLTSLAAETLGNFYVKSDKSREYIGIELEKGNLTAKNGGNFVGMKMSGGNIHIIGNTGMFAGQRMTNGNIKIDGTAGMCLGDGIRGGKIEAKRADKTASKNEEVIVEEIREPDIEISKEEIEKYLKDLLPTEKSLVGEDVIDRYVREAVKNIDEWEKRNKTNTYEGIIDKYVLEAVKDPNYLEENTTLKNHLTSSGNNIINKRIDELLLSNIMQEIYGEVDIKKIEGIEWTSESKRDKEQKKRNEFVDNFFAPAEEKENAKYMDENFERLRHVFKYREPAKEEIIKINLGIVDIKKIINKVIPSTILEKTIIGYLTSIAAEKMAIRGETLFIEREMDYIGLEMKNGKILVKNTGEYLGKNMYGEEIIVEGDTFGNVGEGMIGGRIEISGNVYGDYVGWRMEGGEILIKGRCRNSVGLRMMDGKITVEKYAGNGIGERMEGGEILIKGRCRIVGKGMKNGIIRIKRGIISQEREGGEIYKL</sequence>
<dbReference type="SUPFAM" id="SSF69336">
    <property type="entry name" value="Alpha subunit of glutamate synthase, C-terminal domain"/>
    <property type="match status" value="2"/>
</dbReference>
<dbReference type="InterPro" id="IPR036485">
    <property type="entry name" value="Glu_synth_asu_C_sf"/>
</dbReference>
<dbReference type="Gene3D" id="2.160.20.60">
    <property type="entry name" value="Glutamate synthase, alpha subunit, C-terminal domain"/>
    <property type="match status" value="2"/>
</dbReference>
<dbReference type="PANTHER" id="PTHR39673:SF5">
    <property type="entry name" value="TUNGSTEN-CONTAINING FORMYLMETHANOFURAN DEHYDROGENASE 2 SUBUNIT C"/>
    <property type="match status" value="1"/>
</dbReference>
<dbReference type="EMBL" id="JAACVF010000095">
    <property type="protein sequence ID" value="NCN65163.1"/>
    <property type="molecule type" value="Genomic_DNA"/>
</dbReference>
<dbReference type="AlphaFoldDB" id="A0A8J8CFS8"/>
<gene>
    <name evidence="2" type="ORF">GW779_04850</name>
    <name evidence="1" type="ORF">GW910_03720</name>
</gene>
<evidence type="ECO:0000313" key="2">
    <source>
        <dbReference type="EMBL" id="NCS91722.1"/>
    </source>
</evidence>
<dbReference type="PANTHER" id="PTHR39673">
    <property type="entry name" value="TUNGSTEN FORMYLMETHANOFURAN DEHYDROGENASE, SUBUNIT C (FWDC)"/>
    <property type="match status" value="1"/>
</dbReference>
<dbReference type="Proteomes" id="UP000768163">
    <property type="component" value="Unassembled WGS sequence"/>
</dbReference>
<dbReference type="Proteomes" id="UP000738826">
    <property type="component" value="Unassembled WGS sequence"/>
</dbReference>
<dbReference type="GO" id="GO:0016491">
    <property type="term" value="F:oxidoreductase activity"/>
    <property type="evidence" value="ECO:0007669"/>
    <property type="project" value="InterPro"/>
</dbReference>
<name>A0A8J8CFS8_9ARCH</name>
<dbReference type="EMBL" id="JAACQH010000102">
    <property type="protein sequence ID" value="NCS91722.1"/>
    <property type="molecule type" value="Genomic_DNA"/>
</dbReference>
<organism evidence="1 3">
    <name type="scientific">Candidatus Altarchaeum hamiconexum</name>
    <dbReference type="NCBI Taxonomy" id="1803513"/>
    <lineage>
        <taxon>Archaea</taxon>
        <taxon>Candidatus Altarchaeota</taxon>
        <taxon>Candidatus Altiarchaeia</taxon>
        <taxon>Candidatus Altarchaeales</taxon>
        <taxon>Candidatus Altarchaeaceae</taxon>
        <taxon>Candidatus Altarchaeum</taxon>
    </lineage>
</organism>
<comment type="caution">
    <text evidence="1">The sequence shown here is derived from an EMBL/GenBank/DDBJ whole genome shotgun (WGS) entry which is preliminary data.</text>
</comment>